<accession>A0A8S1JES2</accession>
<organism evidence="7 8">
    <name type="scientific">Ostreobium quekettii</name>
    <dbReference type="NCBI Taxonomy" id="121088"/>
    <lineage>
        <taxon>Eukaryota</taxon>
        <taxon>Viridiplantae</taxon>
        <taxon>Chlorophyta</taxon>
        <taxon>core chlorophytes</taxon>
        <taxon>Ulvophyceae</taxon>
        <taxon>TCBD clade</taxon>
        <taxon>Bryopsidales</taxon>
        <taxon>Ostreobineae</taxon>
        <taxon>Ostreobiaceae</taxon>
        <taxon>Ostreobium</taxon>
    </lineage>
</organism>
<evidence type="ECO:0000313" key="7">
    <source>
        <dbReference type="EMBL" id="CAD7704809.1"/>
    </source>
</evidence>
<dbReference type="Pfam" id="PF01399">
    <property type="entry name" value="PCI"/>
    <property type="match status" value="1"/>
</dbReference>
<dbReference type="SMART" id="SM00088">
    <property type="entry name" value="PINT"/>
    <property type="match status" value="1"/>
</dbReference>
<dbReference type="AlphaFoldDB" id="A0A8S1JES2"/>
<protein>
    <recommendedName>
        <fullName evidence="4 5">Eukaryotic translation initiation factor 3 subunit E</fullName>
        <shortName evidence="4">eIF3e</shortName>
    </recommendedName>
    <alternativeName>
        <fullName evidence="4">Eukaryotic translation initiation factor 3 subunit 6</fullName>
    </alternativeName>
</protein>
<dbReference type="GO" id="GO:0071540">
    <property type="term" value="C:eukaryotic translation initiation factor 3 complex, eIF3e"/>
    <property type="evidence" value="ECO:0007669"/>
    <property type="project" value="UniProtKB-UniRule"/>
</dbReference>
<dbReference type="Pfam" id="PF09440">
    <property type="entry name" value="eIF3_N"/>
    <property type="match status" value="1"/>
</dbReference>
<comment type="subunit">
    <text evidence="4 5">Component of the eukaryotic translation initiation factor 3 (eIF-3) complex.</text>
</comment>
<comment type="similarity">
    <text evidence="4 5">Belongs to the eIF-3 subunit E family.</text>
</comment>
<evidence type="ECO:0000313" key="8">
    <source>
        <dbReference type="Proteomes" id="UP000708148"/>
    </source>
</evidence>
<dbReference type="GO" id="GO:0003743">
    <property type="term" value="F:translation initiation factor activity"/>
    <property type="evidence" value="ECO:0007669"/>
    <property type="project" value="UniProtKB-UniRule"/>
</dbReference>
<dbReference type="InterPro" id="IPR036390">
    <property type="entry name" value="WH_DNA-bd_sf"/>
</dbReference>
<dbReference type="SUPFAM" id="SSF46785">
    <property type="entry name" value="Winged helix' DNA-binding domain"/>
    <property type="match status" value="1"/>
</dbReference>
<sequence>MAQHDLTLRIAPYLDRHLVFPLLEFLQGKALYPEREIMEGKIELLQRTNMVDFAMDIYKNLNDTDEVPPEMMARRAEVVRDLRRLEKEARPIIHFLSDPNNVRTLRLDKALNLRFLQEQYQIGPEQIEALFRFAQCQFQCGNYGMSAELLQSYRQLCASPERGFSALWGRFASNILLQNFEAANDDLAKLREAMDGQSFVAPALALQQRTWLMHWALFVFWNHKNGVNAIIDVFLQEDRYLNAMQTNAPHLLRYLCAAVVINYRRKSVLKDLVKVILQEAYQYSDPVTQFLEALYVKYDFNEAQERLGECSEILDNDYFLSAARDEFLENARLAIFETYCRIHQCIDIKTMSQKLSMDEDDAEKWIVNLIRNEKLDARVDSRSRTVVMGVTSQSIMEQIIDRTRDLSIKTFRLANEIVGGTRA</sequence>
<dbReference type="InterPro" id="IPR000717">
    <property type="entry name" value="PCI_dom"/>
</dbReference>
<dbReference type="Proteomes" id="UP000708148">
    <property type="component" value="Unassembled WGS sequence"/>
</dbReference>
<evidence type="ECO:0000256" key="4">
    <source>
        <dbReference type="HAMAP-Rule" id="MF_03004"/>
    </source>
</evidence>
<feature type="domain" description="PCI" evidence="6">
    <location>
        <begin position="222"/>
        <end position="393"/>
    </location>
</feature>
<keyword evidence="2 4" id="KW-0396">Initiation factor</keyword>
<comment type="subcellular location">
    <subcellularLocation>
        <location evidence="4 5">Cytoplasm</location>
    </subcellularLocation>
</comment>
<keyword evidence="1 4" id="KW-0963">Cytoplasm</keyword>
<evidence type="ECO:0000256" key="1">
    <source>
        <dbReference type="ARBA" id="ARBA00022490"/>
    </source>
</evidence>
<dbReference type="GO" id="GO:0016282">
    <property type="term" value="C:eukaryotic 43S preinitiation complex"/>
    <property type="evidence" value="ECO:0007669"/>
    <property type="project" value="UniProtKB-UniRule"/>
</dbReference>
<dbReference type="PROSITE" id="PS50250">
    <property type="entry name" value="PCI"/>
    <property type="match status" value="1"/>
</dbReference>
<dbReference type="CDD" id="cd21378">
    <property type="entry name" value="eIF3E"/>
    <property type="match status" value="1"/>
</dbReference>
<keyword evidence="8" id="KW-1185">Reference proteome</keyword>
<proteinExistence type="inferred from homology"/>
<dbReference type="PANTHER" id="PTHR10317">
    <property type="entry name" value="EUKARYOTIC TRANSLATION INITIATION FACTOR 3 SUBUNIT E"/>
    <property type="match status" value="1"/>
</dbReference>
<dbReference type="Gene3D" id="1.25.40.570">
    <property type="match status" value="1"/>
</dbReference>
<gene>
    <name evidence="7" type="ORF">OSTQU699_LOCUS10164</name>
</gene>
<comment type="function">
    <text evidence="4">Component of the eukaryotic translation initiation factor 3 (eIF-3) complex, which is involved in protein synthesis of a specialized repertoire of mRNAs and, together with other initiation factors, stimulates binding of mRNA and methionyl-tRNAi to the 40S ribosome. The eIF-3 complex specifically targets and initiates translation of a subset of mRNAs involved in cell proliferation.</text>
</comment>
<evidence type="ECO:0000256" key="3">
    <source>
        <dbReference type="ARBA" id="ARBA00022917"/>
    </source>
</evidence>
<reference evidence="7" key="1">
    <citation type="submission" date="2020-12" db="EMBL/GenBank/DDBJ databases">
        <authorList>
            <person name="Iha C."/>
        </authorList>
    </citation>
    <scope>NUCLEOTIDE SEQUENCE</scope>
</reference>
<dbReference type="EMBL" id="CAJHUC010002957">
    <property type="protein sequence ID" value="CAD7704809.1"/>
    <property type="molecule type" value="Genomic_DNA"/>
</dbReference>
<dbReference type="PIRSF" id="PIRSF016255">
    <property type="entry name" value="eIF3e_su6"/>
    <property type="match status" value="1"/>
</dbReference>
<comment type="caution">
    <text evidence="7">The sequence shown here is derived from an EMBL/GenBank/DDBJ whole genome shotgun (WGS) entry which is preliminary data.</text>
</comment>
<dbReference type="HAMAP" id="MF_03004">
    <property type="entry name" value="eIF3e"/>
    <property type="match status" value="1"/>
</dbReference>
<dbReference type="InterPro" id="IPR019010">
    <property type="entry name" value="eIF3e_N"/>
</dbReference>
<dbReference type="GO" id="GO:0033290">
    <property type="term" value="C:eukaryotic 48S preinitiation complex"/>
    <property type="evidence" value="ECO:0007669"/>
    <property type="project" value="UniProtKB-UniRule"/>
</dbReference>
<name>A0A8S1JES2_9CHLO</name>
<keyword evidence="3 4" id="KW-0648">Protein biosynthesis</keyword>
<dbReference type="GO" id="GO:0001732">
    <property type="term" value="P:formation of cytoplasmic translation initiation complex"/>
    <property type="evidence" value="ECO:0007669"/>
    <property type="project" value="UniProtKB-UniRule"/>
</dbReference>
<dbReference type="InterPro" id="IPR016650">
    <property type="entry name" value="eIF3e"/>
</dbReference>
<evidence type="ECO:0000256" key="2">
    <source>
        <dbReference type="ARBA" id="ARBA00022540"/>
    </source>
</evidence>
<dbReference type="SMART" id="SM01186">
    <property type="entry name" value="eIF3_N"/>
    <property type="match status" value="1"/>
</dbReference>
<dbReference type="OrthoDB" id="417252at2759"/>
<evidence type="ECO:0000256" key="5">
    <source>
        <dbReference type="PIRNR" id="PIRNR016255"/>
    </source>
</evidence>
<evidence type="ECO:0000259" key="6">
    <source>
        <dbReference type="PROSITE" id="PS50250"/>
    </source>
</evidence>